<feature type="coiled-coil region" evidence="3">
    <location>
        <begin position="238"/>
        <end position="265"/>
    </location>
</feature>
<keyword evidence="2" id="KW-0472">Membrane</keyword>
<dbReference type="RefSeq" id="WP_260796443.1">
    <property type="nucleotide sequence ID" value="NZ_CP093313.1"/>
</dbReference>
<keyword evidence="5" id="KW-1185">Reference proteome</keyword>
<dbReference type="Gene3D" id="1.20.1600.10">
    <property type="entry name" value="Outer membrane efflux proteins (OEP)"/>
    <property type="match status" value="1"/>
</dbReference>
<evidence type="ECO:0000313" key="5">
    <source>
        <dbReference type="Proteomes" id="UP001059380"/>
    </source>
</evidence>
<dbReference type="InterPro" id="IPR003423">
    <property type="entry name" value="OMP_efflux"/>
</dbReference>
<dbReference type="NCBIfam" id="TIGR01845">
    <property type="entry name" value="outer_NodT"/>
    <property type="match status" value="1"/>
</dbReference>
<evidence type="ECO:0000313" key="4">
    <source>
        <dbReference type="EMBL" id="UWZ86806.1"/>
    </source>
</evidence>
<dbReference type="PANTHER" id="PTHR30203">
    <property type="entry name" value="OUTER MEMBRANE CATION EFFLUX PROTEIN"/>
    <property type="match status" value="1"/>
</dbReference>
<proteinExistence type="inferred from homology"/>
<reference evidence="4" key="1">
    <citation type="submission" date="2021-04" db="EMBL/GenBank/DDBJ databases">
        <title>Phylogenetic analysis of Acidobacteriaceae.</title>
        <authorList>
            <person name="Qiu L."/>
            <person name="Zhang Q."/>
        </authorList>
    </citation>
    <scope>NUCLEOTIDE SEQUENCE</scope>
    <source>
        <strain evidence="4">DSM 25168</strain>
    </source>
</reference>
<dbReference type="SUPFAM" id="SSF56954">
    <property type="entry name" value="Outer membrane efflux proteins (OEP)"/>
    <property type="match status" value="1"/>
</dbReference>
<name>A0A9J7BZ33_9BACT</name>
<dbReference type="PANTHER" id="PTHR30203:SF33">
    <property type="entry name" value="BLR4455 PROTEIN"/>
    <property type="match status" value="1"/>
</dbReference>
<dbReference type="KEGG" id="orp:MOP44_12855"/>
<sequence>MFPELTSKTTRRVSGVVIVTIAASVLSGCRVGPNYKRPDLATPQQFRGAMAPDVRMNTGPQSIGDDQWPAVFQDPALVRLIHEALTSNLDLHIAAQRVLEARAQVGITHSEQFPSVNAGGSYSALQVPSGFAGTSNNGKQNASFFNGGGPSASAAWNLDFWGLYRRQTEAARAELLASEWGQRAVQTNLIQDVALAYFNLRALDAQLEITKSTIEARKESLRLTQTLEQHGAGSLADVRQAEELLHTAQANLPELRRQIAVEENAISILLGRDPGTIDRGLPIDQQAHPLEVPVGVPSQLLQRRPDIQQAEAKLIAANARIGAARAQYFPQISLTSLGGSASNQLSTVLSGANAYWYAAGSLSQPIFDGGRIRSNYHLTQAQEQETLITYRKTILGALKDVSDSLVAYNETRERREEEAEHVKSATDAVRLARLRYSGGNASYLEVLTTDTDLYSAQLLLAQAQQQEASSLVQLYAALGGGWQQTQ</sequence>
<keyword evidence="2" id="KW-0564">Palmitate</keyword>
<comment type="similarity">
    <text evidence="1 2">Belongs to the outer membrane factor (OMF) (TC 1.B.17) family.</text>
</comment>
<keyword evidence="2" id="KW-0812">Transmembrane</keyword>
<accession>A0A9J7BZ33</accession>
<gene>
    <name evidence="4" type="ORF">MOP44_12855</name>
</gene>
<protein>
    <submittedName>
        <fullName evidence="4">Efflux transporter outer membrane subunit</fullName>
    </submittedName>
</protein>
<evidence type="ECO:0000256" key="3">
    <source>
        <dbReference type="SAM" id="Coils"/>
    </source>
</evidence>
<keyword evidence="2" id="KW-0449">Lipoprotein</keyword>
<dbReference type="AlphaFoldDB" id="A0A9J7BZ33"/>
<dbReference type="EMBL" id="CP093313">
    <property type="protein sequence ID" value="UWZ86806.1"/>
    <property type="molecule type" value="Genomic_DNA"/>
</dbReference>
<organism evidence="4 5">
    <name type="scientific">Occallatibacter riparius</name>
    <dbReference type="NCBI Taxonomy" id="1002689"/>
    <lineage>
        <taxon>Bacteria</taxon>
        <taxon>Pseudomonadati</taxon>
        <taxon>Acidobacteriota</taxon>
        <taxon>Terriglobia</taxon>
        <taxon>Terriglobales</taxon>
        <taxon>Acidobacteriaceae</taxon>
        <taxon>Occallatibacter</taxon>
    </lineage>
</organism>
<dbReference type="Pfam" id="PF02321">
    <property type="entry name" value="OEP"/>
    <property type="match status" value="2"/>
</dbReference>
<keyword evidence="3" id="KW-0175">Coiled coil</keyword>
<dbReference type="GO" id="GO:0005886">
    <property type="term" value="C:plasma membrane"/>
    <property type="evidence" value="ECO:0007669"/>
    <property type="project" value="UniProtKB-SubCell"/>
</dbReference>
<dbReference type="InterPro" id="IPR010131">
    <property type="entry name" value="MdtP/NodT-like"/>
</dbReference>
<dbReference type="Proteomes" id="UP001059380">
    <property type="component" value="Chromosome"/>
</dbReference>
<evidence type="ECO:0000256" key="2">
    <source>
        <dbReference type="RuleBase" id="RU362097"/>
    </source>
</evidence>
<keyword evidence="2" id="KW-1134">Transmembrane beta strand</keyword>
<dbReference type="GO" id="GO:0015562">
    <property type="term" value="F:efflux transmembrane transporter activity"/>
    <property type="evidence" value="ECO:0007669"/>
    <property type="project" value="InterPro"/>
</dbReference>
<comment type="subcellular location">
    <subcellularLocation>
        <location evidence="2">Cell membrane</location>
        <topology evidence="2">Lipid-anchor</topology>
    </subcellularLocation>
</comment>
<dbReference type="Gene3D" id="2.20.200.10">
    <property type="entry name" value="Outer membrane efflux proteins (OEP)"/>
    <property type="match status" value="1"/>
</dbReference>
<evidence type="ECO:0000256" key="1">
    <source>
        <dbReference type="ARBA" id="ARBA00007613"/>
    </source>
</evidence>